<proteinExistence type="predicted"/>
<dbReference type="EMBL" id="ABCK01000019">
    <property type="protein sequence ID" value="EDM26176.1"/>
    <property type="molecule type" value="Genomic_DNA"/>
</dbReference>
<keyword evidence="1" id="KW-1133">Transmembrane helix</keyword>
<evidence type="ECO:0000313" key="3">
    <source>
        <dbReference type="Proteomes" id="UP000004947"/>
    </source>
</evidence>
<name>A6DQC5_9BACT</name>
<organism evidence="2 3">
    <name type="scientific">Lentisphaera araneosa HTCC2155</name>
    <dbReference type="NCBI Taxonomy" id="313628"/>
    <lineage>
        <taxon>Bacteria</taxon>
        <taxon>Pseudomonadati</taxon>
        <taxon>Lentisphaerota</taxon>
        <taxon>Lentisphaeria</taxon>
        <taxon>Lentisphaerales</taxon>
        <taxon>Lentisphaeraceae</taxon>
        <taxon>Lentisphaera</taxon>
    </lineage>
</organism>
<dbReference type="RefSeq" id="WP_007280054.1">
    <property type="nucleotide sequence ID" value="NZ_ABCK01000019.1"/>
</dbReference>
<dbReference type="STRING" id="313628.LNTAR_16553"/>
<dbReference type="AlphaFoldDB" id="A6DQC5"/>
<protein>
    <submittedName>
        <fullName evidence="2">Uncharacterized protein</fullName>
    </submittedName>
</protein>
<gene>
    <name evidence="2" type="ORF">LNTAR_16553</name>
</gene>
<evidence type="ECO:0000313" key="2">
    <source>
        <dbReference type="EMBL" id="EDM26176.1"/>
    </source>
</evidence>
<sequence length="122" mass="13594">MNEKTIETMKENGNPTMNANAKPVSIKYNIAMTFAFMAYIIVLAPLTEADSPKLLIEDLGVTNLFVALLAIVLCLIISVFISMLITRSLWNRLISRLSGWQEINLAEAYALSLFFGTFVTMV</sequence>
<evidence type="ECO:0000256" key="1">
    <source>
        <dbReference type="SAM" id="Phobius"/>
    </source>
</evidence>
<feature type="transmembrane region" description="Helical" evidence="1">
    <location>
        <begin position="64"/>
        <end position="86"/>
    </location>
</feature>
<feature type="transmembrane region" description="Helical" evidence="1">
    <location>
        <begin position="26"/>
        <end position="44"/>
    </location>
</feature>
<accession>A6DQC5</accession>
<comment type="caution">
    <text evidence="2">The sequence shown here is derived from an EMBL/GenBank/DDBJ whole genome shotgun (WGS) entry which is preliminary data.</text>
</comment>
<keyword evidence="1" id="KW-0472">Membrane</keyword>
<keyword evidence="1" id="KW-0812">Transmembrane</keyword>
<dbReference type="Proteomes" id="UP000004947">
    <property type="component" value="Unassembled WGS sequence"/>
</dbReference>
<reference evidence="2 3" key="1">
    <citation type="journal article" date="2010" name="J. Bacteriol.">
        <title>Genome sequence of Lentisphaera araneosa HTCC2155T, the type species of the order Lentisphaerales in the phylum Lentisphaerae.</title>
        <authorList>
            <person name="Thrash J.C."/>
            <person name="Cho J.C."/>
            <person name="Vergin K.L."/>
            <person name="Morris R.M."/>
            <person name="Giovannoni S.J."/>
        </authorList>
    </citation>
    <scope>NUCLEOTIDE SEQUENCE [LARGE SCALE GENOMIC DNA]</scope>
    <source>
        <strain evidence="2 3">HTCC2155</strain>
    </source>
</reference>
<keyword evidence="3" id="KW-1185">Reference proteome</keyword>